<feature type="region of interest" description="Disordered" evidence="4">
    <location>
        <begin position="122"/>
        <end position="334"/>
    </location>
</feature>
<evidence type="ECO:0000256" key="1">
    <source>
        <dbReference type="ARBA" id="ARBA00008857"/>
    </source>
</evidence>
<evidence type="ECO:0000256" key="4">
    <source>
        <dbReference type="SAM" id="MobiDB-lite"/>
    </source>
</evidence>
<protein>
    <submittedName>
        <fullName evidence="6">Integrase</fullName>
    </submittedName>
</protein>
<dbReference type="InterPro" id="IPR013762">
    <property type="entry name" value="Integrase-like_cat_sf"/>
</dbReference>
<sequence>MLNGLRISEALAARVEDVDHDRGHRVLRIHRKGGRRAKTPLTLDVQHVLDQLIGERTTGPIFTTTSGKPLDRTAAWRLLRRLATNAGIASPDRISPHSARHTYATTALNAGVALRDVQDFMRQRDPRPPGSMTAPAATSPATPPTPSPQPSPTSDPVLAGRSPERTRSASAKDSGVPAPDCVGSRSQHRITCPPARRAETLWPRDSTSRSSRQRSGQPRANSRLRSTGSTGRTSAASRPTTAKPAVSTRATGKPRNDSWTPITVRSNGSTRTTGRSTSETSEPTSRTGRLSPTSTGSCARSHRLGPATPRPSRRWPTASRRRWSCTPTGTWTLS</sequence>
<keyword evidence="2" id="KW-0238">DNA-binding</keyword>
<feature type="compositionally biased region" description="Low complexity" evidence="4">
    <location>
        <begin position="203"/>
        <end position="238"/>
    </location>
</feature>
<keyword evidence="7" id="KW-1185">Reference proteome</keyword>
<dbReference type="InterPro" id="IPR011010">
    <property type="entry name" value="DNA_brk_join_enz"/>
</dbReference>
<evidence type="ECO:0000313" key="7">
    <source>
        <dbReference type="Proteomes" id="UP000006461"/>
    </source>
</evidence>
<dbReference type="KEGG" id="mmar:MODMU_3879"/>
<dbReference type="PROSITE" id="PS51898">
    <property type="entry name" value="TYR_RECOMBINASE"/>
    <property type="match status" value="1"/>
</dbReference>
<proteinExistence type="inferred from homology"/>
<dbReference type="PANTHER" id="PTHR30349">
    <property type="entry name" value="PHAGE INTEGRASE-RELATED"/>
    <property type="match status" value="1"/>
</dbReference>
<dbReference type="GO" id="GO:0003677">
    <property type="term" value="F:DNA binding"/>
    <property type="evidence" value="ECO:0007669"/>
    <property type="project" value="UniProtKB-KW"/>
</dbReference>
<dbReference type="InterPro" id="IPR002104">
    <property type="entry name" value="Integrase_catalytic"/>
</dbReference>
<gene>
    <name evidence="6" type="ordered locus">MODMU_3879</name>
</gene>
<comment type="similarity">
    <text evidence="1">Belongs to the 'phage' integrase family.</text>
</comment>
<keyword evidence="3" id="KW-0233">DNA recombination</keyword>
<dbReference type="Pfam" id="PF00589">
    <property type="entry name" value="Phage_integrase"/>
    <property type="match status" value="1"/>
</dbReference>
<accession>I4F0W9</accession>
<feature type="domain" description="Tyr recombinase" evidence="5">
    <location>
        <begin position="1"/>
        <end position="151"/>
    </location>
</feature>
<dbReference type="EMBL" id="FO203431">
    <property type="protein sequence ID" value="CCH89282.1"/>
    <property type="molecule type" value="Genomic_DNA"/>
</dbReference>
<dbReference type="HOGENOM" id="CLU_831096_0_0_11"/>
<evidence type="ECO:0000259" key="5">
    <source>
        <dbReference type="PROSITE" id="PS51898"/>
    </source>
</evidence>
<dbReference type="AlphaFoldDB" id="I4F0W9"/>
<dbReference type="PANTHER" id="PTHR30349:SF41">
    <property type="entry name" value="INTEGRASE_RECOMBINASE PROTEIN MJ0367-RELATED"/>
    <property type="match status" value="1"/>
</dbReference>
<evidence type="ECO:0000256" key="2">
    <source>
        <dbReference type="ARBA" id="ARBA00023125"/>
    </source>
</evidence>
<feature type="compositionally biased region" description="Pro residues" evidence="4">
    <location>
        <begin position="141"/>
        <end position="153"/>
    </location>
</feature>
<dbReference type="InterPro" id="IPR050090">
    <property type="entry name" value="Tyrosine_recombinase_XerCD"/>
</dbReference>
<feature type="compositionally biased region" description="Polar residues" evidence="4">
    <location>
        <begin position="325"/>
        <end position="334"/>
    </location>
</feature>
<dbReference type="Proteomes" id="UP000006461">
    <property type="component" value="Chromosome"/>
</dbReference>
<feature type="compositionally biased region" description="Low complexity" evidence="4">
    <location>
        <begin position="263"/>
        <end position="289"/>
    </location>
</feature>
<dbReference type="SUPFAM" id="SSF56349">
    <property type="entry name" value="DNA breaking-rejoining enzymes"/>
    <property type="match status" value="1"/>
</dbReference>
<evidence type="ECO:0000313" key="6">
    <source>
        <dbReference type="EMBL" id="CCH89282.1"/>
    </source>
</evidence>
<name>I4F0W9_MODI5</name>
<dbReference type="Gene3D" id="1.10.443.10">
    <property type="entry name" value="Intergrase catalytic core"/>
    <property type="match status" value="1"/>
</dbReference>
<dbReference type="eggNOG" id="COG4974">
    <property type="taxonomic scope" value="Bacteria"/>
</dbReference>
<dbReference type="GO" id="GO:0006310">
    <property type="term" value="P:DNA recombination"/>
    <property type="evidence" value="ECO:0007669"/>
    <property type="project" value="UniProtKB-KW"/>
</dbReference>
<dbReference type="STRING" id="477641.MODMU_3879"/>
<evidence type="ECO:0000256" key="3">
    <source>
        <dbReference type="ARBA" id="ARBA00023172"/>
    </source>
</evidence>
<organism evidence="6 7">
    <name type="scientific">Modestobacter italicus (strain DSM 44449 / CECT 9708 / BC 501)</name>
    <dbReference type="NCBI Taxonomy" id="2732864"/>
    <lineage>
        <taxon>Bacteria</taxon>
        <taxon>Bacillati</taxon>
        <taxon>Actinomycetota</taxon>
        <taxon>Actinomycetes</taxon>
        <taxon>Geodermatophilales</taxon>
        <taxon>Geodermatophilaceae</taxon>
        <taxon>Modestobacter</taxon>
    </lineage>
</organism>
<dbReference type="GO" id="GO:0015074">
    <property type="term" value="P:DNA integration"/>
    <property type="evidence" value="ECO:0007669"/>
    <property type="project" value="InterPro"/>
</dbReference>
<feature type="compositionally biased region" description="Low complexity" evidence="4">
    <location>
        <begin position="130"/>
        <end position="140"/>
    </location>
</feature>
<reference evidence="6 7" key="1">
    <citation type="journal article" date="2012" name="J. Bacteriol.">
        <title>Genome Sequence of Radiation-Resistant Modestobacter marinus Strain BC501, a Representative Actinobacterium That Thrives on Calcareous Stone Surfaces.</title>
        <authorList>
            <person name="Normand P."/>
            <person name="Gury J."/>
            <person name="Pujic P."/>
            <person name="Chouaia B."/>
            <person name="Crotti E."/>
            <person name="Brusetti L."/>
            <person name="Daffonchio D."/>
            <person name="Vacherie B."/>
            <person name="Barbe V."/>
            <person name="Medigue C."/>
            <person name="Calteau A."/>
            <person name="Ghodhbane-Gtari F."/>
            <person name="Essoussi I."/>
            <person name="Nouioui I."/>
            <person name="Abbassi-Ghozzi I."/>
            <person name="Gtari M."/>
        </authorList>
    </citation>
    <scope>NUCLEOTIDE SEQUENCE [LARGE SCALE GENOMIC DNA]</scope>
    <source>
        <strain evidence="7">BC 501</strain>
    </source>
</reference>